<dbReference type="AlphaFoldDB" id="A0A3R9EEH8"/>
<accession>A0A3R9EEH8</accession>
<reference evidence="1 2" key="1">
    <citation type="submission" date="2018-12" db="EMBL/GenBank/DDBJ databases">
        <title>Genomic taxonomy of the Vibrionaceae family.</title>
        <authorList>
            <person name="Gomez-Gil B."/>
            <person name="Enciso-Ibarra K."/>
        </authorList>
    </citation>
    <scope>NUCLEOTIDE SEQUENCE [LARGE SCALE GENOMIC DNA]</scope>
    <source>
        <strain evidence="1 2">CAIM 594</strain>
    </source>
</reference>
<sequence>MNTLYRLVVVRKSRKQESVEFECLEEARNYMSVCQEQIKDFAGAFVGDKERKIYYVTFPLRPAKPPVGVLA</sequence>
<keyword evidence="2" id="KW-1185">Reference proteome</keyword>
<proteinExistence type="predicted"/>
<name>A0A3R9EEH8_9VIBR</name>
<dbReference type="RefSeq" id="WP_125323299.1">
    <property type="nucleotide sequence ID" value="NZ_AP024889.1"/>
</dbReference>
<evidence type="ECO:0000313" key="1">
    <source>
        <dbReference type="EMBL" id="RSD28574.1"/>
    </source>
</evidence>
<comment type="caution">
    <text evidence="1">The sequence shown here is derived from an EMBL/GenBank/DDBJ whole genome shotgun (WGS) entry which is preliminary data.</text>
</comment>
<dbReference type="EMBL" id="RSFA01000147">
    <property type="protein sequence ID" value="RSD28574.1"/>
    <property type="molecule type" value="Genomic_DNA"/>
</dbReference>
<dbReference type="Proteomes" id="UP000269041">
    <property type="component" value="Unassembled WGS sequence"/>
</dbReference>
<organism evidence="1 2">
    <name type="scientific">Vibrio pectenicida</name>
    <dbReference type="NCBI Taxonomy" id="62763"/>
    <lineage>
        <taxon>Bacteria</taxon>
        <taxon>Pseudomonadati</taxon>
        <taxon>Pseudomonadota</taxon>
        <taxon>Gammaproteobacteria</taxon>
        <taxon>Vibrionales</taxon>
        <taxon>Vibrionaceae</taxon>
        <taxon>Vibrio</taxon>
    </lineage>
</organism>
<evidence type="ECO:0000313" key="2">
    <source>
        <dbReference type="Proteomes" id="UP000269041"/>
    </source>
</evidence>
<protein>
    <submittedName>
        <fullName evidence="1">Uncharacterized protein</fullName>
    </submittedName>
</protein>
<gene>
    <name evidence="1" type="ORF">EJA03_18960</name>
</gene>